<dbReference type="InterPro" id="IPR002818">
    <property type="entry name" value="DJ-1/PfpI"/>
</dbReference>
<evidence type="ECO:0000256" key="2">
    <source>
        <dbReference type="ARBA" id="ARBA00023163"/>
    </source>
</evidence>
<dbReference type="Gene3D" id="3.40.50.880">
    <property type="match status" value="1"/>
</dbReference>
<dbReference type="Pfam" id="PF01965">
    <property type="entry name" value="DJ-1_PfpI"/>
    <property type="match status" value="1"/>
</dbReference>
<dbReference type="Proteomes" id="UP000249819">
    <property type="component" value="Unassembled WGS sequence"/>
</dbReference>
<keyword evidence="1" id="KW-0805">Transcription regulation</keyword>
<dbReference type="SUPFAM" id="SSF46689">
    <property type="entry name" value="Homeodomain-like"/>
    <property type="match status" value="2"/>
</dbReference>
<dbReference type="EMBL" id="QLMA01000004">
    <property type="protein sequence ID" value="RAJ81991.1"/>
    <property type="molecule type" value="Genomic_DNA"/>
</dbReference>
<proteinExistence type="predicted"/>
<sequence length="328" mass="37254">MKHVSILIPFGASSLSNIEGTWHILTEVNTILRRMGREPIFDVHLVGISNASTQRNGLFTIQPDLLMQDVQKTDMIVIPAMHQDPREALRLNADFIPWIKEQYANGAEIISFCIGAFFLAGTGLLDGKRAATHWAAANDLQEMYPNVEVVDEKIMTEEDGIYTSGGAYSYLNLVLYLVEKYTNRDIAIVIAKTFMIDIDKDSQSPFIMFQGQKSHEDEPVKKAQEFIEQNFQDRVTVDQLANMLALGRRSLERRFKKATSNTVTEYIQRVKMEVAKKSFESSRKNISEVMYDVGYADIKAFRTIFRKVTGLSPIEYRNKYNKSAAVAV</sequence>
<dbReference type="AlphaFoldDB" id="A0A327VY66"/>
<dbReference type="InterPro" id="IPR029062">
    <property type="entry name" value="Class_I_gatase-like"/>
</dbReference>
<dbReference type="PROSITE" id="PS01124">
    <property type="entry name" value="HTH_ARAC_FAMILY_2"/>
    <property type="match status" value="1"/>
</dbReference>
<dbReference type="GO" id="GO:0043565">
    <property type="term" value="F:sequence-specific DNA binding"/>
    <property type="evidence" value="ECO:0007669"/>
    <property type="project" value="InterPro"/>
</dbReference>
<evidence type="ECO:0000259" key="3">
    <source>
        <dbReference type="PROSITE" id="PS01124"/>
    </source>
</evidence>
<dbReference type="Gene3D" id="1.10.10.60">
    <property type="entry name" value="Homeodomain-like"/>
    <property type="match status" value="2"/>
</dbReference>
<evidence type="ECO:0000313" key="5">
    <source>
        <dbReference type="Proteomes" id="UP000249819"/>
    </source>
</evidence>
<accession>A0A327VY66</accession>
<dbReference type="InterPro" id="IPR018060">
    <property type="entry name" value="HTH_AraC"/>
</dbReference>
<dbReference type="OrthoDB" id="9803764at2"/>
<organism evidence="4 5">
    <name type="scientific">Chitinophaga dinghuensis</name>
    <dbReference type="NCBI Taxonomy" id="1539050"/>
    <lineage>
        <taxon>Bacteria</taxon>
        <taxon>Pseudomonadati</taxon>
        <taxon>Bacteroidota</taxon>
        <taxon>Chitinophagia</taxon>
        <taxon>Chitinophagales</taxon>
        <taxon>Chitinophagaceae</taxon>
        <taxon>Chitinophaga</taxon>
    </lineage>
</organism>
<dbReference type="RefSeq" id="WP_111592543.1">
    <property type="nucleotide sequence ID" value="NZ_QLMA01000004.1"/>
</dbReference>
<dbReference type="GO" id="GO:0003700">
    <property type="term" value="F:DNA-binding transcription factor activity"/>
    <property type="evidence" value="ECO:0007669"/>
    <property type="project" value="InterPro"/>
</dbReference>
<dbReference type="SUPFAM" id="SSF52317">
    <property type="entry name" value="Class I glutamine amidotransferase-like"/>
    <property type="match status" value="1"/>
</dbReference>
<evidence type="ECO:0000313" key="4">
    <source>
        <dbReference type="EMBL" id="RAJ81991.1"/>
    </source>
</evidence>
<dbReference type="PANTHER" id="PTHR43130:SF3">
    <property type="entry name" value="HTH-TYPE TRANSCRIPTIONAL REGULATOR RV1931C"/>
    <property type="match status" value="1"/>
</dbReference>
<dbReference type="Pfam" id="PF12833">
    <property type="entry name" value="HTH_18"/>
    <property type="match status" value="1"/>
</dbReference>
<dbReference type="PANTHER" id="PTHR43130">
    <property type="entry name" value="ARAC-FAMILY TRANSCRIPTIONAL REGULATOR"/>
    <property type="match status" value="1"/>
</dbReference>
<reference evidence="4 5" key="1">
    <citation type="submission" date="2018-06" db="EMBL/GenBank/DDBJ databases">
        <title>Genomic Encyclopedia of Archaeal and Bacterial Type Strains, Phase II (KMG-II): from individual species to whole genera.</title>
        <authorList>
            <person name="Goeker M."/>
        </authorList>
    </citation>
    <scope>NUCLEOTIDE SEQUENCE [LARGE SCALE GENOMIC DNA]</scope>
    <source>
        <strain evidence="4 5">DSM 29821</strain>
    </source>
</reference>
<feature type="domain" description="HTH araC/xylS-type" evidence="3">
    <location>
        <begin position="221"/>
        <end position="319"/>
    </location>
</feature>
<dbReference type="InterPro" id="IPR009057">
    <property type="entry name" value="Homeodomain-like_sf"/>
</dbReference>
<keyword evidence="2" id="KW-0804">Transcription</keyword>
<gene>
    <name evidence="4" type="ORF">CLV59_104216</name>
</gene>
<dbReference type="InterPro" id="IPR052158">
    <property type="entry name" value="INH-QAR"/>
</dbReference>
<comment type="caution">
    <text evidence="4">The sequence shown here is derived from an EMBL/GenBank/DDBJ whole genome shotgun (WGS) entry which is preliminary data.</text>
</comment>
<dbReference type="CDD" id="cd03138">
    <property type="entry name" value="GATase1_AraC_2"/>
    <property type="match status" value="1"/>
</dbReference>
<dbReference type="SMART" id="SM00342">
    <property type="entry name" value="HTH_ARAC"/>
    <property type="match status" value="1"/>
</dbReference>
<keyword evidence="5" id="KW-1185">Reference proteome</keyword>
<protein>
    <submittedName>
        <fullName evidence="4">Transcriptional regulator GlxA family with amidase domain</fullName>
    </submittedName>
</protein>
<evidence type="ECO:0000256" key="1">
    <source>
        <dbReference type="ARBA" id="ARBA00023015"/>
    </source>
</evidence>
<name>A0A327VY66_9BACT</name>